<comment type="subunit">
    <text evidence="10">The Tol-Pal system is composed of five core proteins: the inner membrane proteins TolA, TolQ and TolR, the periplasmic protein TolB and the outer membrane protein Pal. They form a network linking the inner and outer membranes and the peptidoglycan layer.</text>
</comment>
<dbReference type="STRING" id="1437059.A6A05_06195"/>
<dbReference type="Gene3D" id="3.30.420.270">
    <property type="match status" value="1"/>
</dbReference>
<evidence type="ECO:0000313" key="12">
    <source>
        <dbReference type="Proteomes" id="UP000078543"/>
    </source>
</evidence>
<dbReference type="PANTHER" id="PTHR30558:SF7">
    <property type="entry name" value="TOL-PAL SYSTEM PROTEIN TOLR"/>
    <property type="match status" value="1"/>
</dbReference>
<evidence type="ECO:0000256" key="10">
    <source>
        <dbReference type="HAMAP-Rule" id="MF_02203"/>
    </source>
</evidence>
<keyword evidence="12" id="KW-1185">Reference proteome</keyword>
<dbReference type="GO" id="GO:0005886">
    <property type="term" value="C:plasma membrane"/>
    <property type="evidence" value="ECO:0007669"/>
    <property type="project" value="UniProtKB-SubCell"/>
</dbReference>
<evidence type="ECO:0000256" key="2">
    <source>
        <dbReference type="ARBA" id="ARBA00005811"/>
    </source>
</evidence>
<organism evidence="11 12">
    <name type="scientific">Magnetospirillum moscoviense</name>
    <dbReference type="NCBI Taxonomy" id="1437059"/>
    <lineage>
        <taxon>Bacteria</taxon>
        <taxon>Pseudomonadati</taxon>
        <taxon>Pseudomonadota</taxon>
        <taxon>Alphaproteobacteria</taxon>
        <taxon>Rhodospirillales</taxon>
        <taxon>Rhodospirillaceae</taxon>
        <taxon>Magnetospirillum</taxon>
    </lineage>
</organism>
<name>A0A178MYR5_9PROT</name>
<keyword evidence="5 10" id="KW-0132">Cell division</keyword>
<comment type="subcellular location">
    <subcellularLocation>
        <location evidence="10">Cell inner membrane</location>
        <topology evidence="10">Single-pass membrane protein</topology>
    </subcellularLocation>
    <subcellularLocation>
        <location evidence="1">Cell membrane</location>
        <topology evidence="1">Single-pass membrane protein</topology>
    </subcellularLocation>
</comment>
<evidence type="ECO:0000256" key="8">
    <source>
        <dbReference type="ARBA" id="ARBA00023136"/>
    </source>
</evidence>
<keyword evidence="4 10" id="KW-0997">Cell inner membrane</keyword>
<sequence length="153" mass="16210">MGAAIGGRKGGRQRHRPMADINVTPMVDVMLVLLVIFMVTAPLLTAGVQVDLPKSEAAPIKGDDQPLSVTVDANGDVWIQETKVTMEELVPKLQAITAAKPDTRIFIRGDKGINYGRVMEVMGTLGGAGFTKVALVTEMKQAEPAKAGKKGGK</sequence>
<dbReference type="AlphaFoldDB" id="A0A178MYR5"/>
<dbReference type="HAMAP" id="MF_02203">
    <property type="entry name" value="TolR"/>
    <property type="match status" value="1"/>
</dbReference>
<accession>A0A178MYR5</accession>
<dbReference type="EMBL" id="LWQU01000032">
    <property type="protein sequence ID" value="OAN64470.1"/>
    <property type="molecule type" value="Genomic_DNA"/>
</dbReference>
<gene>
    <name evidence="10" type="primary">tolR</name>
    <name evidence="11" type="ORF">A6A05_06195</name>
</gene>
<comment type="similarity">
    <text evidence="2 10">Belongs to the ExbD/TolR family.</text>
</comment>
<dbReference type="Pfam" id="PF02472">
    <property type="entry name" value="ExbD"/>
    <property type="match status" value="1"/>
</dbReference>
<keyword evidence="6 10" id="KW-0812">Transmembrane</keyword>
<evidence type="ECO:0000256" key="3">
    <source>
        <dbReference type="ARBA" id="ARBA00022475"/>
    </source>
</evidence>
<evidence type="ECO:0000256" key="5">
    <source>
        <dbReference type="ARBA" id="ARBA00022618"/>
    </source>
</evidence>
<evidence type="ECO:0000256" key="7">
    <source>
        <dbReference type="ARBA" id="ARBA00022989"/>
    </source>
</evidence>
<evidence type="ECO:0000313" key="11">
    <source>
        <dbReference type="EMBL" id="OAN64470.1"/>
    </source>
</evidence>
<evidence type="ECO:0000256" key="4">
    <source>
        <dbReference type="ARBA" id="ARBA00022519"/>
    </source>
</evidence>
<dbReference type="InterPro" id="IPR014168">
    <property type="entry name" value="Tol-Pal_TolR"/>
</dbReference>
<keyword evidence="8 10" id="KW-0472">Membrane</keyword>
<proteinExistence type="inferred from homology"/>
<dbReference type="GO" id="GO:0022857">
    <property type="term" value="F:transmembrane transporter activity"/>
    <property type="evidence" value="ECO:0007669"/>
    <property type="project" value="InterPro"/>
</dbReference>
<dbReference type="Proteomes" id="UP000078543">
    <property type="component" value="Unassembled WGS sequence"/>
</dbReference>
<dbReference type="PANTHER" id="PTHR30558">
    <property type="entry name" value="EXBD MEMBRANE COMPONENT OF PMF-DRIVEN MACROMOLECULE IMPORT SYSTEM"/>
    <property type="match status" value="1"/>
</dbReference>
<protein>
    <recommendedName>
        <fullName evidence="10">Tol-Pal system protein TolR</fullName>
    </recommendedName>
</protein>
<dbReference type="OrthoDB" id="9798629at2"/>
<comment type="function">
    <text evidence="10">Part of the Tol-Pal system, which plays a role in outer membrane invagination during cell division and is important for maintaining outer membrane integrity.</text>
</comment>
<dbReference type="NCBIfam" id="TIGR02801">
    <property type="entry name" value="tolR"/>
    <property type="match status" value="1"/>
</dbReference>
<reference evidence="11 12" key="1">
    <citation type="submission" date="2016-04" db="EMBL/GenBank/DDBJ databases">
        <title>Draft genome sequence of freshwater magnetotactic bacteria Magnetospirillum marisnigri SP-1 and Magnetospirillum moscoviense BB-1.</title>
        <authorList>
            <person name="Koziaeva V."/>
            <person name="Dziuba M.V."/>
            <person name="Ivanov T.M."/>
            <person name="Kuznetsov B."/>
            <person name="Grouzdev D.S."/>
        </authorList>
    </citation>
    <scope>NUCLEOTIDE SEQUENCE [LARGE SCALE GENOMIC DNA]</scope>
    <source>
        <strain evidence="11 12">BB-1</strain>
    </source>
</reference>
<keyword evidence="3 10" id="KW-1003">Cell membrane</keyword>
<comment type="caution">
    <text evidence="11">The sequence shown here is derived from an EMBL/GenBank/DDBJ whole genome shotgun (WGS) entry which is preliminary data.</text>
</comment>
<dbReference type="GO" id="GO:0051301">
    <property type="term" value="P:cell division"/>
    <property type="evidence" value="ECO:0007669"/>
    <property type="project" value="UniProtKB-UniRule"/>
</dbReference>
<evidence type="ECO:0000256" key="9">
    <source>
        <dbReference type="ARBA" id="ARBA00023306"/>
    </source>
</evidence>
<keyword evidence="9 10" id="KW-0131">Cell cycle</keyword>
<feature type="transmembrane region" description="Helical" evidence="10">
    <location>
        <begin position="21"/>
        <end position="44"/>
    </location>
</feature>
<dbReference type="RefSeq" id="WP_068496904.1">
    <property type="nucleotide sequence ID" value="NZ_LWQU01000032.1"/>
</dbReference>
<evidence type="ECO:0000256" key="1">
    <source>
        <dbReference type="ARBA" id="ARBA00004162"/>
    </source>
</evidence>
<dbReference type="InterPro" id="IPR003400">
    <property type="entry name" value="ExbD"/>
</dbReference>
<dbReference type="GO" id="GO:0015031">
    <property type="term" value="P:protein transport"/>
    <property type="evidence" value="ECO:0007669"/>
    <property type="project" value="InterPro"/>
</dbReference>
<keyword evidence="7 10" id="KW-1133">Transmembrane helix</keyword>
<evidence type="ECO:0000256" key="6">
    <source>
        <dbReference type="ARBA" id="ARBA00022692"/>
    </source>
</evidence>